<gene>
    <name evidence="1" type="ORF">HMPREF0742_01140</name>
</gene>
<accession>U7V4J9</accession>
<dbReference type="EMBL" id="AXZG01000035">
    <property type="protein sequence ID" value="ERT66485.1"/>
    <property type="molecule type" value="Genomic_DNA"/>
</dbReference>
<comment type="caution">
    <text evidence="1">The sequence shown here is derived from an EMBL/GenBank/DDBJ whole genome shotgun (WGS) entry which is preliminary data.</text>
</comment>
<name>U7V4J9_9MICC</name>
<evidence type="ECO:0000313" key="1">
    <source>
        <dbReference type="EMBL" id="ERT66485.1"/>
    </source>
</evidence>
<protein>
    <submittedName>
        <fullName evidence="1">Uncharacterized protein</fullName>
    </submittedName>
</protein>
<organism evidence="1 2">
    <name type="scientific">Rothia aeria F0184</name>
    <dbReference type="NCBI Taxonomy" id="888019"/>
    <lineage>
        <taxon>Bacteria</taxon>
        <taxon>Bacillati</taxon>
        <taxon>Actinomycetota</taxon>
        <taxon>Actinomycetes</taxon>
        <taxon>Micrococcales</taxon>
        <taxon>Micrococcaceae</taxon>
        <taxon>Rothia</taxon>
    </lineage>
</organism>
<sequence>MDSTAIYALSGCGVKLPNDSVRSFGNCIFGALEGEVTPYYYE</sequence>
<reference evidence="1 2" key="1">
    <citation type="submission" date="2013-08" db="EMBL/GenBank/DDBJ databases">
        <authorList>
            <person name="Weinstock G."/>
            <person name="Sodergren E."/>
            <person name="Wylie T."/>
            <person name="Fulton L."/>
            <person name="Fulton R."/>
            <person name="Fronick C."/>
            <person name="O'Laughlin M."/>
            <person name="Godfrey J."/>
            <person name="Miner T."/>
            <person name="Herter B."/>
            <person name="Appelbaum E."/>
            <person name="Cordes M."/>
            <person name="Lek S."/>
            <person name="Wollam A."/>
            <person name="Pepin K.H."/>
            <person name="Palsikar V.B."/>
            <person name="Mitreva M."/>
            <person name="Wilson R.K."/>
        </authorList>
    </citation>
    <scope>NUCLEOTIDE SEQUENCE [LARGE SCALE GENOMIC DNA]</scope>
    <source>
        <strain evidence="1 2">F0184</strain>
    </source>
</reference>
<evidence type="ECO:0000313" key="2">
    <source>
        <dbReference type="Proteomes" id="UP000017174"/>
    </source>
</evidence>
<proteinExistence type="predicted"/>
<dbReference type="HOGENOM" id="CLU_3257320_0_0_11"/>
<dbReference type="AlphaFoldDB" id="U7V4J9"/>
<dbReference type="Proteomes" id="UP000017174">
    <property type="component" value="Unassembled WGS sequence"/>
</dbReference>